<dbReference type="EMBL" id="JACHCC010000015">
    <property type="protein sequence ID" value="MBB6502758.1"/>
    <property type="molecule type" value="Genomic_DNA"/>
</dbReference>
<evidence type="ECO:0000313" key="4">
    <source>
        <dbReference type="EMBL" id="MBB6502758.1"/>
    </source>
</evidence>
<feature type="domain" description="DUF6443" evidence="3">
    <location>
        <begin position="120"/>
        <end position="247"/>
    </location>
</feature>
<dbReference type="AlphaFoldDB" id="A0A7X0MMS0"/>
<evidence type="ECO:0000256" key="1">
    <source>
        <dbReference type="SAM" id="MobiDB-lite"/>
    </source>
</evidence>
<dbReference type="InterPro" id="IPR045619">
    <property type="entry name" value="DUF6443"/>
</dbReference>
<dbReference type="Pfam" id="PF20041">
    <property type="entry name" value="DUF6443"/>
    <property type="match status" value="1"/>
</dbReference>
<dbReference type="Gene3D" id="2.180.10.10">
    <property type="entry name" value="RHS repeat-associated core"/>
    <property type="match status" value="1"/>
</dbReference>
<dbReference type="InterPro" id="IPR050708">
    <property type="entry name" value="T6SS_VgrG/RHS"/>
</dbReference>
<comment type="caution">
    <text evidence="4">The sequence shown here is derived from an EMBL/GenBank/DDBJ whole genome shotgun (WGS) entry which is preliminary data.</text>
</comment>
<organism evidence="4 5">
    <name type="scientific">Pedobacter cryoconitis</name>
    <dbReference type="NCBI Taxonomy" id="188932"/>
    <lineage>
        <taxon>Bacteria</taxon>
        <taxon>Pseudomonadati</taxon>
        <taxon>Bacteroidota</taxon>
        <taxon>Sphingobacteriia</taxon>
        <taxon>Sphingobacteriales</taxon>
        <taxon>Sphingobacteriaceae</taxon>
        <taxon>Pedobacter</taxon>
    </lineage>
</organism>
<dbReference type="Proteomes" id="UP000521017">
    <property type="component" value="Unassembled WGS sequence"/>
</dbReference>
<evidence type="ECO:0000259" key="2">
    <source>
        <dbReference type="Pfam" id="PF14220"/>
    </source>
</evidence>
<reference evidence="4 5" key="1">
    <citation type="submission" date="2020-08" db="EMBL/GenBank/DDBJ databases">
        <title>Genomic Encyclopedia of Type Strains, Phase IV (KMG-V): Genome sequencing to study the core and pangenomes of soil and plant-associated prokaryotes.</title>
        <authorList>
            <person name="Whitman W."/>
        </authorList>
    </citation>
    <scope>NUCLEOTIDE SEQUENCE [LARGE SCALE GENOMIC DNA]</scope>
    <source>
        <strain evidence="4 5">M2T3</strain>
    </source>
</reference>
<dbReference type="NCBIfam" id="TIGR03696">
    <property type="entry name" value="Rhs_assc_core"/>
    <property type="match status" value="1"/>
</dbReference>
<evidence type="ECO:0000259" key="3">
    <source>
        <dbReference type="Pfam" id="PF20041"/>
    </source>
</evidence>
<evidence type="ECO:0000313" key="5">
    <source>
        <dbReference type="Proteomes" id="UP000521017"/>
    </source>
</evidence>
<feature type="region of interest" description="Disordered" evidence="1">
    <location>
        <begin position="1087"/>
        <end position="1111"/>
    </location>
</feature>
<name>A0A7X0MMS0_9SPHI</name>
<accession>A0A7X0MMS0</accession>
<protein>
    <submittedName>
        <fullName evidence="4">RHS repeat-associated protein</fullName>
    </submittedName>
</protein>
<dbReference type="InterPro" id="IPR025479">
    <property type="entry name" value="DUF4329"/>
</dbReference>
<dbReference type="RefSeq" id="WP_184629003.1">
    <property type="nucleotide sequence ID" value="NZ_JACHCC010000015.1"/>
</dbReference>
<sequence>MKIKNIIISNSGKFFFSASVLLFFLQSNVSAQKKDEKLDKDVELNKYDGKLEIKASRSITLLPGFEIPAPPLGQSVLIYTLADFKSYVDFAGVPSQGENFISTKIFKVKDVNPDNLDFTRLVGDVNQTVQYFDGLGRVKQTVNVQASSTFRDIVQPIEYDGLGREARKYLPYSSTLASGNGGCRLNGINDQMGFYLNPTVFNAPNVAAIPNAAFSETLFEVSPLSRVAEQGASGDAWQIRNGHTIKLSHGSNNDKDDLKTDGNYAVRIYLANAGSSGPECTLSGAGYYAVNQLYLSISKDENWVTGDGKAGTIEEYTDKEDRIVLRRFFNRRTDGAIEVLSTYYVYDYLGNLCYVIPPGANPDTGTINAAVLNSFCYQYRYDARKRMIEKWVPGNLAWSSTIYNKLDQVVLTQDANQKKGGKWTYTKYDALGRDIMTGIYSNAASRADLQTTVSADSVLWEKRNPNEDYSNLAFPRSGGELYTVKYYDDYSFPSGTSHIFSGSSAKTKGLLTGTRVKVLDGDKQPMLYAWSFYDEEGRVSKTFAEHYLSGERNAANYDEIENTYNFAGELTASTKVHHAGGGATTVANRYFYDHAGRKLAVLESINGSPEVVLSKLEYNEIGQLMNKSVHSTDNGSSYLQNSTYTYNERGWMKSNTSPQFSFELKYQDSASPQYNGNIGNQFWGKSGTNTNIFTYNYDKINRLINAVSTGVVMSETMSYDAMGNISDLTRDGKNGHYTYIGNQLNRVDGGLATGIYNYDDNGNAITDGRKGVTLTYNYLNLPQKAVAVDLNVNYVYDATGNKLRKTSGDTKTDYIGGIQYTNGVIDVIATEEGQARNNQGTYSYEYNLSDHLGNVRMTFNKHPVENILAIQQSDDYYAFGLRKNSKLGSNKYLYNGKELQEELGEYDYGARFYDPVIGRWNVVDPLAEKSRRFSPYVYGNNNPIRFIDPDGMEAMDPGDRFKTIKEAATDFAKLYNDNSIKEKQEYGTTIYKGVEGGETYYSYVEPSTGGNDGVRVSMSSPVYETVATAHTHGAEEKGYVNNDFSPADKTNAKSRDVPNFVATPEGTLKMYDPSNNKTSLIAKDIPSDVNSPTRVNNIDSGQLPKNEPTRNMSNRFRDFISLPVGQTASGVRNAAPNAVNNLRTGFNGFINSVRSGIAFYH</sequence>
<feature type="domain" description="DUF4329" evidence="2">
    <location>
        <begin position="966"/>
        <end position="1079"/>
    </location>
</feature>
<dbReference type="PANTHER" id="PTHR32305:SF15">
    <property type="entry name" value="PROTEIN RHSA-RELATED"/>
    <property type="match status" value="1"/>
</dbReference>
<dbReference type="Pfam" id="PF14220">
    <property type="entry name" value="DUF4329"/>
    <property type="match status" value="1"/>
</dbReference>
<dbReference type="InterPro" id="IPR022385">
    <property type="entry name" value="Rhs_assc_core"/>
</dbReference>
<feature type="compositionally biased region" description="Polar residues" evidence="1">
    <location>
        <begin position="1088"/>
        <end position="1100"/>
    </location>
</feature>
<proteinExistence type="predicted"/>
<gene>
    <name evidence="4" type="ORF">HDF25_004941</name>
</gene>
<dbReference type="PANTHER" id="PTHR32305">
    <property type="match status" value="1"/>
</dbReference>